<dbReference type="RefSeq" id="WP_344257311.1">
    <property type="nucleotide sequence ID" value="NZ_BAAARE010000034.1"/>
</dbReference>
<gene>
    <name evidence="1" type="ORF">GCM10009858_44670</name>
</gene>
<dbReference type="EMBL" id="BAAARE010000034">
    <property type="protein sequence ID" value="GAA2501543.1"/>
    <property type="molecule type" value="Genomic_DNA"/>
</dbReference>
<comment type="caution">
    <text evidence="1">The sequence shown here is derived from an EMBL/GenBank/DDBJ whole genome shotgun (WGS) entry which is preliminary data.</text>
</comment>
<organism evidence="1 2">
    <name type="scientific">Terrabacter carboxydivorans</name>
    <dbReference type="NCBI Taxonomy" id="619730"/>
    <lineage>
        <taxon>Bacteria</taxon>
        <taxon>Bacillati</taxon>
        <taxon>Actinomycetota</taxon>
        <taxon>Actinomycetes</taxon>
        <taxon>Micrococcales</taxon>
        <taxon>Intrasporangiaceae</taxon>
        <taxon>Terrabacter</taxon>
    </lineage>
</organism>
<dbReference type="Proteomes" id="UP001500730">
    <property type="component" value="Unassembled WGS sequence"/>
</dbReference>
<proteinExistence type="predicted"/>
<evidence type="ECO:0000313" key="1">
    <source>
        <dbReference type="EMBL" id="GAA2501543.1"/>
    </source>
</evidence>
<name>A0ABN3MGR6_9MICO</name>
<protein>
    <submittedName>
        <fullName evidence="1">Uncharacterized protein</fullName>
    </submittedName>
</protein>
<reference evidence="1 2" key="1">
    <citation type="journal article" date="2019" name="Int. J. Syst. Evol. Microbiol.">
        <title>The Global Catalogue of Microorganisms (GCM) 10K type strain sequencing project: providing services to taxonomists for standard genome sequencing and annotation.</title>
        <authorList>
            <consortium name="The Broad Institute Genomics Platform"/>
            <consortium name="The Broad Institute Genome Sequencing Center for Infectious Disease"/>
            <person name="Wu L."/>
            <person name="Ma J."/>
        </authorList>
    </citation>
    <scope>NUCLEOTIDE SEQUENCE [LARGE SCALE GENOMIC DNA]</scope>
    <source>
        <strain evidence="1 2">JCM 16259</strain>
    </source>
</reference>
<keyword evidence="2" id="KW-1185">Reference proteome</keyword>
<accession>A0ABN3MGR6</accession>
<sequence length="140" mass="15934">MTAEPLDFGEDPFERTFGQLRGPVHWPSLTDDEARDRRRELDDWVNDFVRRFAVESRFIPPCWAQHGALIEILSALRDHERADYADAASPTAAMDFIRAVHDAQIFLAEQVSKTQCSVAGHRDDLIAPWLTDKPTGLQDD</sequence>
<evidence type="ECO:0000313" key="2">
    <source>
        <dbReference type="Proteomes" id="UP001500730"/>
    </source>
</evidence>